<keyword evidence="7" id="KW-1185">Reference proteome</keyword>
<comment type="similarity">
    <text evidence="1">Belongs to the acyl coenzyme A hydrolase family.</text>
</comment>
<dbReference type="InterPro" id="IPR033120">
    <property type="entry name" value="HOTDOG_ACOT"/>
</dbReference>
<keyword evidence="3" id="KW-0378">Hydrolase</keyword>
<feature type="domain" description="HotDog ACOT-type" evidence="5">
    <location>
        <begin position="50"/>
        <end position="171"/>
    </location>
</feature>
<evidence type="ECO:0000256" key="2">
    <source>
        <dbReference type="ARBA" id="ARBA00022737"/>
    </source>
</evidence>
<evidence type="ECO:0000256" key="1">
    <source>
        <dbReference type="ARBA" id="ARBA00010458"/>
    </source>
</evidence>
<dbReference type="InterPro" id="IPR029069">
    <property type="entry name" value="HotDog_dom_sf"/>
</dbReference>
<dbReference type="PANTHER" id="PTHR12655">
    <property type="entry name" value="ACYL-COA THIOESTERASE"/>
    <property type="match status" value="1"/>
</dbReference>
<evidence type="ECO:0000313" key="7">
    <source>
        <dbReference type="Proteomes" id="UP001359485"/>
    </source>
</evidence>
<dbReference type="CDD" id="cd03442">
    <property type="entry name" value="BFIT_BACH"/>
    <property type="match status" value="2"/>
</dbReference>
<dbReference type="PANTHER" id="PTHR12655:SF0">
    <property type="entry name" value="ACYL-COENZYME A THIOESTERASE 9, MITOCHONDRIAL"/>
    <property type="match status" value="1"/>
</dbReference>
<comment type="caution">
    <text evidence="6">The sequence shown here is derived from an EMBL/GenBank/DDBJ whole genome shotgun (WGS) entry which is preliminary data.</text>
</comment>
<reference evidence="6 7" key="1">
    <citation type="submission" date="2023-09" db="EMBL/GenBank/DDBJ databases">
        <title>Genomes of two closely related lineages of the louse Polyplax serrata with different host specificities.</title>
        <authorList>
            <person name="Martinu J."/>
            <person name="Tarabai H."/>
            <person name="Stefka J."/>
            <person name="Hypsa V."/>
        </authorList>
    </citation>
    <scope>NUCLEOTIDE SEQUENCE [LARGE SCALE GENOMIC DNA]</scope>
    <source>
        <strain evidence="6">98ZLc_SE</strain>
    </source>
</reference>
<evidence type="ECO:0000259" key="5">
    <source>
        <dbReference type="PROSITE" id="PS51770"/>
    </source>
</evidence>
<sequence>MEQVKQILVSMVGMKEYNPDIKESKASFQKMPKTQDELPVRTMKESFDSAAIPLSSNQALRERYTSILGQVRLGRLMEDLDLFAGHIAYKHCSYPNIAPGDRIPITIVTLSVSQIDILEQVKPLFDIQVTGHVCWVGSTSLEVVVWLHQKIEGSLKQITKALFLMACRNSHNMGPAIVNQIKAETPEEEALLKGGEERKILRQKMMKESLLIKVPTQEEIQVIHSIFMSTLDTKTQFFDRRVLPPQSKWMKDTTQSTLVFCHPEYRNMHNKIFGGFLIRQALELSWIVGFMHWMDVPKLVRISDIGFYKPVEVGAIVNMTGTVTYTERDYIQIFVTAEAKSIKRKEQTDSIVFNFTYQLGESMLRVVPSTYLEAMKYLDGRRQYNNVLEFAAKHGVGIE</sequence>
<dbReference type="SUPFAM" id="SSF54637">
    <property type="entry name" value="Thioesterase/thiol ester dehydrase-isomerase"/>
    <property type="match status" value="2"/>
</dbReference>
<keyword evidence="4" id="KW-0809">Transit peptide</keyword>
<proteinExistence type="inferred from homology"/>
<keyword evidence="2" id="KW-0677">Repeat</keyword>
<evidence type="ECO:0000256" key="3">
    <source>
        <dbReference type="ARBA" id="ARBA00022801"/>
    </source>
</evidence>
<dbReference type="PROSITE" id="PS51770">
    <property type="entry name" value="HOTDOG_ACOT"/>
    <property type="match status" value="2"/>
</dbReference>
<protein>
    <recommendedName>
        <fullName evidence="5">HotDog ACOT-type domain-containing protein</fullName>
    </recommendedName>
</protein>
<name>A0ABR1B1C5_POLSC</name>
<accession>A0ABR1B1C5</accession>
<evidence type="ECO:0000256" key="4">
    <source>
        <dbReference type="ARBA" id="ARBA00022946"/>
    </source>
</evidence>
<gene>
    <name evidence="6" type="ORF">RUM44_003886</name>
</gene>
<feature type="domain" description="HotDog ACOT-type" evidence="5">
    <location>
        <begin position="251"/>
        <end position="363"/>
    </location>
</feature>
<evidence type="ECO:0000313" key="6">
    <source>
        <dbReference type="EMBL" id="KAK6633285.1"/>
    </source>
</evidence>
<organism evidence="6 7">
    <name type="scientific">Polyplax serrata</name>
    <name type="common">Common mouse louse</name>
    <dbReference type="NCBI Taxonomy" id="468196"/>
    <lineage>
        <taxon>Eukaryota</taxon>
        <taxon>Metazoa</taxon>
        <taxon>Ecdysozoa</taxon>
        <taxon>Arthropoda</taxon>
        <taxon>Hexapoda</taxon>
        <taxon>Insecta</taxon>
        <taxon>Pterygota</taxon>
        <taxon>Neoptera</taxon>
        <taxon>Paraneoptera</taxon>
        <taxon>Psocodea</taxon>
        <taxon>Troctomorpha</taxon>
        <taxon>Phthiraptera</taxon>
        <taxon>Anoplura</taxon>
        <taxon>Polyplacidae</taxon>
        <taxon>Polyplax</taxon>
    </lineage>
</organism>
<dbReference type="Proteomes" id="UP001359485">
    <property type="component" value="Unassembled WGS sequence"/>
</dbReference>
<dbReference type="Gene3D" id="3.10.129.10">
    <property type="entry name" value="Hotdog Thioesterase"/>
    <property type="match status" value="2"/>
</dbReference>
<dbReference type="EMBL" id="JAWJWF010000004">
    <property type="protein sequence ID" value="KAK6633285.1"/>
    <property type="molecule type" value="Genomic_DNA"/>
</dbReference>